<evidence type="ECO:0000256" key="1">
    <source>
        <dbReference type="HAMAP-Rule" id="MF_02066"/>
    </source>
</evidence>
<dbReference type="GO" id="GO:0043093">
    <property type="term" value="P:FtsZ-dependent cytokinesis"/>
    <property type="evidence" value="ECO:0007669"/>
    <property type="project" value="UniProtKB-UniRule"/>
</dbReference>
<feature type="compositionally biased region" description="Low complexity" evidence="3">
    <location>
        <begin position="158"/>
        <end position="176"/>
    </location>
</feature>
<comment type="similarity">
    <text evidence="1">Belongs to the CpoB family.</text>
</comment>
<keyword evidence="1" id="KW-0175">Coiled coil</keyword>
<keyword evidence="2" id="KW-0802">TPR repeat</keyword>
<gene>
    <name evidence="1" type="primary">cpoB</name>
    <name evidence="5" type="ORF">EV695_0772</name>
</gene>
<feature type="signal peptide" evidence="1">
    <location>
        <begin position="1"/>
        <end position="21"/>
    </location>
</feature>
<proteinExistence type="inferred from homology"/>
<dbReference type="SUPFAM" id="SSF48452">
    <property type="entry name" value="TPR-like"/>
    <property type="match status" value="1"/>
</dbReference>
<keyword evidence="1" id="KW-0132">Cell division</keyword>
<dbReference type="Proteomes" id="UP000294887">
    <property type="component" value="Unassembled WGS sequence"/>
</dbReference>
<dbReference type="NCBIfam" id="TIGR02795">
    <property type="entry name" value="tol_pal_ybgF"/>
    <property type="match status" value="1"/>
</dbReference>
<dbReference type="Gene3D" id="1.20.5.110">
    <property type="match status" value="1"/>
</dbReference>
<comment type="caution">
    <text evidence="5">The sequence shown here is derived from an EMBL/GenBank/DDBJ whole genome shotgun (WGS) entry which is preliminary data.</text>
</comment>
<evidence type="ECO:0000259" key="4">
    <source>
        <dbReference type="Pfam" id="PF16331"/>
    </source>
</evidence>
<name>A0A4R1F862_9GAMM</name>
<reference evidence="5 6" key="1">
    <citation type="submission" date="2019-03" db="EMBL/GenBank/DDBJ databases">
        <title>Genomic Encyclopedia of Type Strains, Phase IV (KMG-IV): sequencing the most valuable type-strain genomes for metagenomic binning, comparative biology and taxonomic classification.</title>
        <authorList>
            <person name="Goeker M."/>
        </authorList>
    </citation>
    <scope>NUCLEOTIDE SEQUENCE [LARGE SCALE GENOMIC DNA]</scope>
    <source>
        <strain evidence="5 6">DSM 24830</strain>
    </source>
</reference>
<dbReference type="OrthoDB" id="9768142at2"/>
<feature type="repeat" description="TPR" evidence="2">
    <location>
        <begin position="253"/>
        <end position="286"/>
    </location>
</feature>
<dbReference type="RefSeq" id="WP_131904583.1">
    <property type="nucleotide sequence ID" value="NZ_BAAAFU010000008.1"/>
</dbReference>
<feature type="compositionally biased region" description="Polar residues" evidence="3">
    <location>
        <begin position="81"/>
        <end position="91"/>
    </location>
</feature>
<comment type="function">
    <text evidence="1">Mediates coordination of peptidoglycan synthesis and outer membrane constriction during cell division.</text>
</comment>
<dbReference type="InterPro" id="IPR019734">
    <property type="entry name" value="TPR_rpt"/>
</dbReference>
<feature type="domain" description="YbgF trimerisation" evidence="4">
    <location>
        <begin position="25"/>
        <end position="80"/>
    </location>
</feature>
<feature type="compositionally biased region" description="Low complexity" evidence="3">
    <location>
        <begin position="135"/>
        <end position="150"/>
    </location>
</feature>
<evidence type="ECO:0000256" key="2">
    <source>
        <dbReference type="PROSITE-ProRule" id="PRU00339"/>
    </source>
</evidence>
<feature type="compositionally biased region" description="Low complexity" evidence="3">
    <location>
        <begin position="99"/>
        <end position="115"/>
    </location>
</feature>
<evidence type="ECO:0000256" key="3">
    <source>
        <dbReference type="SAM" id="MobiDB-lite"/>
    </source>
</evidence>
<organism evidence="5 6">
    <name type="scientific">Cocleimonas flava</name>
    <dbReference type="NCBI Taxonomy" id="634765"/>
    <lineage>
        <taxon>Bacteria</taxon>
        <taxon>Pseudomonadati</taxon>
        <taxon>Pseudomonadota</taxon>
        <taxon>Gammaproteobacteria</taxon>
        <taxon>Thiotrichales</taxon>
        <taxon>Thiotrichaceae</taxon>
        <taxon>Cocleimonas</taxon>
    </lineage>
</organism>
<feature type="coiled-coil region" evidence="1">
    <location>
        <begin position="35"/>
        <end position="62"/>
    </location>
</feature>
<dbReference type="GO" id="GO:0030288">
    <property type="term" value="C:outer membrane-bounded periplasmic space"/>
    <property type="evidence" value="ECO:0007669"/>
    <property type="project" value="UniProtKB-UniRule"/>
</dbReference>
<evidence type="ECO:0000313" key="6">
    <source>
        <dbReference type="Proteomes" id="UP000294887"/>
    </source>
</evidence>
<dbReference type="EMBL" id="SMFQ01000002">
    <property type="protein sequence ID" value="TCJ88912.1"/>
    <property type="molecule type" value="Genomic_DNA"/>
</dbReference>
<keyword evidence="6" id="KW-1185">Reference proteome</keyword>
<dbReference type="Pfam" id="PF16331">
    <property type="entry name" value="TolA_bind_tri"/>
    <property type="match status" value="1"/>
</dbReference>
<sequence precursor="true">MKNLSLGLILGLFVFFTPSFAEVNTESIIQIFQRLETLEQKTRELHGENEVLTNQIEQLKKTQKQGFLNVDERIDELSNTIKASSSQGADSSETKPEPTVKVVDPKPAVATPAATPEKKETPVAKPEVAKPSIQTPPAAKTPAAEKPAAAKTEEAKPEPTASTTASGSSQSSPRAPTDYEKETYQAAFNKMGSSPTAATKAFQEYIKMQPNSPLAANAQYWIGEIMYSHNNYKGAVDEFIKVLQKYKNSNKAPDAAIKLGYSFYALKNWPYARRTFEDVLKYFPKNENAVKLATQRLEKMKAAGH</sequence>
<protein>
    <recommendedName>
        <fullName evidence="1">Cell division coordinator CpoB</fullName>
    </recommendedName>
</protein>
<dbReference type="Gene3D" id="1.25.40.10">
    <property type="entry name" value="Tetratricopeptide repeat domain"/>
    <property type="match status" value="1"/>
</dbReference>
<keyword evidence="1" id="KW-0131">Cell cycle</keyword>
<dbReference type="Pfam" id="PF13174">
    <property type="entry name" value="TPR_6"/>
    <property type="match status" value="2"/>
</dbReference>
<feature type="chain" id="PRO_5021058432" description="Cell division coordinator CpoB" evidence="1">
    <location>
        <begin position="22"/>
        <end position="305"/>
    </location>
</feature>
<dbReference type="PROSITE" id="PS50005">
    <property type="entry name" value="TPR"/>
    <property type="match status" value="1"/>
</dbReference>
<dbReference type="InterPro" id="IPR034706">
    <property type="entry name" value="CpoB"/>
</dbReference>
<dbReference type="InterPro" id="IPR011990">
    <property type="entry name" value="TPR-like_helical_dom_sf"/>
</dbReference>
<dbReference type="AlphaFoldDB" id="A0A4R1F862"/>
<dbReference type="HAMAP" id="MF_02066">
    <property type="entry name" value="CpoB"/>
    <property type="match status" value="1"/>
</dbReference>
<comment type="subcellular location">
    <subcellularLocation>
        <location evidence="1">Periplasm</location>
    </subcellularLocation>
</comment>
<accession>A0A4R1F862</accession>
<feature type="region of interest" description="Disordered" evidence="3">
    <location>
        <begin position="81"/>
        <end position="179"/>
    </location>
</feature>
<dbReference type="InterPro" id="IPR014162">
    <property type="entry name" value="CpoB_C"/>
</dbReference>
<keyword evidence="1" id="KW-0732">Signal</keyword>
<dbReference type="InterPro" id="IPR032519">
    <property type="entry name" value="YbgF_tri"/>
</dbReference>
<evidence type="ECO:0000313" key="5">
    <source>
        <dbReference type="EMBL" id="TCJ88912.1"/>
    </source>
</evidence>
<keyword evidence="1" id="KW-0574">Periplasm</keyword>
<dbReference type="GO" id="GO:0070206">
    <property type="term" value="P:protein trimerization"/>
    <property type="evidence" value="ECO:0007669"/>
    <property type="project" value="InterPro"/>
</dbReference>